<dbReference type="Proteomes" id="UP001162131">
    <property type="component" value="Unassembled WGS sequence"/>
</dbReference>
<sequence>MSWNPWRRKYGNWRKNEVRLKGATKMKAKVGVARRSRKKTACLREICCIWKDWSRLRTEQAKWEGA</sequence>
<keyword evidence="2" id="KW-1185">Reference proteome</keyword>
<organism evidence="1 2">
    <name type="scientific">Blepharisma stoltei</name>
    <dbReference type="NCBI Taxonomy" id="1481888"/>
    <lineage>
        <taxon>Eukaryota</taxon>
        <taxon>Sar</taxon>
        <taxon>Alveolata</taxon>
        <taxon>Ciliophora</taxon>
        <taxon>Postciliodesmatophora</taxon>
        <taxon>Heterotrichea</taxon>
        <taxon>Heterotrichida</taxon>
        <taxon>Blepharismidae</taxon>
        <taxon>Blepharisma</taxon>
    </lineage>
</organism>
<evidence type="ECO:0000313" key="1">
    <source>
        <dbReference type="EMBL" id="CAG9312565.1"/>
    </source>
</evidence>
<evidence type="ECO:0000313" key="2">
    <source>
        <dbReference type="Proteomes" id="UP001162131"/>
    </source>
</evidence>
<comment type="caution">
    <text evidence="1">The sequence shown here is derived from an EMBL/GenBank/DDBJ whole genome shotgun (WGS) entry which is preliminary data.</text>
</comment>
<reference evidence="1" key="1">
    <citation type="submission" date="2021-09" db="EMBL/GenBank/DDBJ databases">
        <authorList>
            <consortium name="AG Swart"/>
            <person name="Singh M."/>
            <person name="Singh A."/>
            <person name="Seah K."/>
            <person name="Emmerich C."/>
        </authorList>
    </citation>
    <scope>NUCLEOTIDE SEQUENCE</scope>
    <source>
        <strain evidence="1">ATCC30299</strain>
    </source>
</reference>
<name>A0AAU9IST5_9CILI</name>
<accession>A0AAU9IST5</accession>
<dbReference type="AlphaFoldDB" id="A0AAU9IST5"/>
<gene>
    <name evidence="1" type="ORF">BSTOLATCC_MIC6957</name>
</gene>
<dbReference type="EMBL" id="CAJZBQ010000007">
    <property type="protein sequence ID" value="CAG9312565.1"/>
    <property type="molecule type" value="Genomic_DNA"/>
</dbReference>
<proteinExistence type="predicted"/>
<protein>
    <submittedName>
        <fullName evidence="1">Uncharacterized protein</fullName>
    </submittedName>
</protein>